<organism evidence="1 2">
    <name type="scientific">Corynebacterium rouxii</name>
    <dbReference type="NCBI Taxonomy" id="2719119"/>
    <lineage>
        <taxon>Bacteria</taxon>
        <taxon>Bacillati</taxon>
        <taxon>Actinomycetota</taxon>
        <taxon>Actinomycetes</taxon>
        <taxon>Mycobacteriales</taxon>
        <taxon>Corynebacteriaceae</taxon>
        <taxon>Corynebacterium</taxon>
    </lineage>
</organism>
<dbReference type="Proteomes" id="UP000423525">
    <property type="component" value="Chromosome"/>
</dbReference>
<gene>
    <name evidence="1" type="ORF">FRC0190_02100</name>
</gene>
<name>A0A6I8MIA2_9CORY</name>
<dbReference type="AlphaFoldDB" id="A0A6I8MIA2"/>
<evidence type="ECO:0000313" key="1">
    <source>
        <dbReference type="EMBL" id="VZH86168.1"/>
    </source>
</evidence>
<accession>A0A6I8MIA2</accession>
<dbReference type="EMBL" id="LR738855">
    <property type="protein sequence ID" value="VZH86168.1"/>
    <property type="molecule type" value="Genomic_DNA"/>
</dbReference>
<sequence length="110" mass="11432">MAAAAATATGSGSLTLVNNQPGAGLSGCGAVGPAWTEVEVNSASFCHLGINVDFWELIRVLISSFSALECIATDGNRLNAIDLAQRQSCIISCHVSLGNLKRNRDDNIKA</sequence>
<dbReference type="KEGG" id="crf:FRC0190_02100"/>
<protein>
    <submittedName>
        <fullName evidence="1">Uncharacterized protein</fullName>
    </submittedName>
</protein>
<proteinExistence type="predicted"/>
<evidence type="ECO:0000313" key="2">
    <source>
        <dbReference type="Proteomes" id="UP000423525"/>
    </source>
</evidence>
<reference evidence="1 2" key="1">
    <citation type="submission" date="2019-11" db="EMBL/GenBank/DDBJ databases">
        <authorList>
            <person name="Brisse S."/>
        </authorList>
    </citation>
    <scope>NUCLEOTIDE SEQUENCE [LARGE SCALE GENOMIC DNA]</scope>
    <source>
        <strain evidence="1">FRC0190</strain>
    </source>
</reference>